<dbReference type="PANTHER" id="PTHR43401">
    <property type="entry name" value="L-THREONINE 3-DEHYDROGENASE"/>
    <property type="match status" value="1"/>
</dbReference>
<dbReference type="RefSeq" id="WP_201310474.1">
    <property type="nucleotide sequence ID" value="NZ_BLYI01000027.1"/>
</dbReference>
<dbReference type="SUPFAM" id="SSF51735">
    <property type="entry name" value="NAD(P)-binding Rossmann-fold domains"/>
    <property type="match status" value="1"/>
</dbReference>
<protein>
    <recommendedName>
        <fullName evidence="5">Enoyl reductase (ER) domain-containing protein</fullName>
    </recommendedName>
</protein>
<dbReference type="GO" id="GO:0008270">
    <property type="term" value="F:zinc ion binding"/>
    <property type="evidence" value="ECO:0007669"/>
    <property type="project" value="InterPro"/>
</dbReference>
<keyword evidence="7" id="KW-1185">Reference proteome</keyword>
<comment type="caution">
    <text evidence="6">The sequence shown here is derived from an EMBL/GenBank/DDBJ whole genome shotgun (WGS) entry which is preliminary data.</text>
</comment>
<dbReference type="Gene3D" id="3.90.180.10">
    <property type="entry name" value="Medium-chain alcohol dehydrogenases, catalytic domain"/>
    <property type="match status" value="1"/>
</dbReference>
<evidence type="ECO:0000256" key="4">
    <source>
        <dbReference type="RuleBase" id="RU361277"/>
    </source>
</evidence>
<evidence type="ECO:0000256" key="1">
    <source>
        <dbReference type="ARBA" id="ARBA00022723"/>
    </source>
</evidence>
<keyword evidence="3" id="KW-0560">Oxidoreductase</keyword>
<keyword evidence="2 4" id="KW-0862">Zinc</keyword>
<dbReference type="SUPFAM" id="SSF50129">
    <property type="entry name" value="GroES-like"/>
    <property type="match status" value="1"/>
</dbReference>
<comment type="cofactor">
    <cofactor evidence="4">
        <name>Zn(2+)</name>
        <dbReference type="ChEBI" id="CHEBI:29105"/>
    </cofactor>
</comment>
<dbReference type="AlphaFoldDB" id="A0A916Q9Z5"/>
<dbReference type="GO" id="GO:0016491">
    <property type="term" value="F:oxidoreductase activity"/>
    <property type="evidence" value="ECO:0007669"/>
    <property type="project" value="UniProtKB-KW"/>
</dbReference>
<dbReference type="InterPro" id="IPR013154">
    <property type="entry name" value="ADH-like_N"/>
</dbReference>
<dbReference type="SMART" id="SM00829">
    <property type="entry name" value="PKS_ER"/>
    <property type="match status" value="1"/>
</dbReference>
<evidence type="ECO:0000313" key="6">
    <source>
        <dbReference type="EMBL" id="GFO84753.1"/>
    </source>
</evidence>
<proteinExistence type="inferred from homology"/>
<dbReference type="InterPro" id="IPR013149">
    <property type="entry name" value="ADH-like_C"/>
</dbReference>
<dbReference type="InterPro" id="IPR011032">
    <property type="entry name" value="GroES-like_sf"/>
</dbReference>
<evidence type="ECO:0000256" key="2">
    <source>
        <dbReference type="ARBA" id="ARBA00022833"/>
    </source>
</evidence>
<feature type="domain" description="Enoyl reductase (ER)" evidence="5">
    <location>
        <begin position="15"/>
        <end position="340"/>
    </location>
</feature>
<dbReference type="InterPro" id="IPR036291">
    <property type="entry name" value="NAD(P)-bd_dom_sf"/>
</dbReference>
<gene>
    <name evidence="6" type="ORF">ANBU17_11000</name>
</gene>
<dbReference type="PANTHER" id="PTHR43401:SF2">
    <property type="entry name" value="L-THREONINE 3-DEHYDROGENASE"/>
    <property type="match status" value="1"/>
</dbReference>
<dbReference type="Pfam" id="PF08240">
    <property type="entry name" value="ADH_N"/>
    <property type="match status" value="1"/>
</dbReference>
<comment type="similarity">
    <text evidence="4">Belongs to the zinc-containing alcohol dehydrogenase family.</text>
</comment>
<dbReference type="InterPro" id="IPR002328">
    <property type="entry name" value="ADH_Zn_CS"/>
</dbReference>
<dbReference type="Proteomes" id="UP000613208">
    <property type="component" value="Unassembled WGS sequence"/>
</dbReference>
<accession>A0A916Q9Z5</accession>
<organism evidence="6 7">
    <name type="scientific">Anaerostipes butyraticus</name>
    <dbReference type="NCBI Taxonomy" id="645466"/>
    <lineage>
        <taxon>Bacteria</taxon>
        <taxon>Bacillati</taxon>
        <taxon>Bacillota</taxon>
        <taxon>Clostridia</taxon>
        <taxon>Lachnospirales</taxon>
        <taxon>Lachnospiraceae</taxon>
        <taxon>Anaerostipes</taxon>
    </lineage>
</organism>
<dbReference type="Pfam" id="PF00107">
    <property type="entry name" value="ADH_zinc_N"/>
    <property type="match status" value="1"/>
</dbReference>
<evidence type="ECO:0000313" key="7">
    <source>
        <dbReference type="Proteomes" id="UP000613208"/>
    </source>
</evidence>
<dbReference type="Gene3D" id="3.40.50.720">
    <property type="entry name" value="NAD(P)-binding Rossmann-like Domain"/>
    <property type="match status" value="1"/>
</dbReference>
<evidence type="ECO:0000259" key="5">
    <source>
        <dbReference type="SMART" id="SM00829"/>
    </source>
</evidence>
<name>A0A916Q9Z5_9FIRM</name>
<evidence type="ECO:0000256" key="3">
    <source>
        <dbReference type="ARBA" id="ARBA00023002"/>
    </source>
</evidence>
<dbReference type="EMBL" id="BLYI01000027">
    <property type="protein sequence ID" value="GFO84753.1"/>
    <property type="molecule type" value="Genomic_DNA"/>
</dbReference>
<reference evidence="6" key="1">
    <citation type="submission" date="2020-06" db="EMBL/GenBank/DDBJ databases">
        <title>Characterization of fructooligosaccharide metabolism and fructooligosaccharide-degrading enzymes in human commensal butyrate producers.</title>
        <authorList>
            <person name="Tanno H."/>
            <person name="Fujii T."/>
            <person name="Hirano K."/>
            <person name="Maeno S."/>
            <person name="Tonozuka T."/>
            <person name="Sakamoto M."/>
            <person name="Ohkuma M."/>
            <person name="Tochio T."/>
            <person name="Endo A."/>
        </authorList>
    </citation>
    <scope>NUCLEOTIDE SEQUENCE</scope>
    <source>
        <strain evidence="6">JCM 17466</strain>
    </source>
</reference>
<dbReference type="PROSITE" id="PS00059">
    <property type="entry name" value="ADH_ZINC"/>
    <property type="match status" value="1"/>
</dbReference>
<keyword evidence="1 4" id="KW-0479">Metal-binding</keyword>
<dbReference type="InterPro" id="IPR050129">
    <property type="entry name" value="Zn_alcohol_dh"/>
</dbReference>
<dbReference type="InterPro" id="IPR020843">
    <property type="entry name" value="ER"/>
</dbReference>
<sequence>MSDRKMRFACLTKKGTAEVRERPLPELGDYDVLLDMKACNICTTDYQQWLGLREHQGYPMAGGHEAAGIVKETGAKVRDLVPGDLVAAGYPGCGHCAACRNGEPNQCDEYASDTEDGYKWGFFGFSDYTVKSINELFKIRSSVKPSEAGFLEPLATVLHGMKKLRVKPFETVVVIGAGTMGLINAQAAKAYGCRVIVSEMLEKKIETARSMGFEVIDCSRQDPVEAVKKLTDGEGADAVIVAVGATSANQQGLSMLKEKDGRILLFAAGYPAPEIEIDSNTVHYRRMEVLGTFGADNRDFEEAARALSSGIIDVSKLIEEKTFRLDQIQEAYAYASEPGRYRVSVLLD</sequence>